<proteinExistence type="predicted"/>
<keyword evidence="3" id="KW-1185">Reference proteome</keyword>
<keyword evidence="1" id="KW-0812">Transmembrane</keyword>
<evidence type="ECO:0008006" key="4">
    <source>
        <dbReference type="Google" id="ProtNLM"/>
    </source>
</evidence>
<dbReference type="RefSeq" id="WP_157479345.1">
    <property type="nucleotide sequence ID" value="NZ_CP046566.1"/>
</dbReference>
<evidence type="ECO:0000313" key="2">
    <source>
        <dbReference type="EMBL" id="QGW28992.1"/>
    </source>
</evidence>
<dbReference type="Proteomes" id="UP000426027">
    <property type="component" value="Chromosome"/>
</dbReference>
<keyword evidence="1" id="KW-0472">Membrane</keyword>
<reference evidence="2 3" key="1">
    <citation type="submission" date="2019-11" db="EMBL/GenBank/DDBJ databases">
        <authorList>
            <person name="Im W.T."/>
        </authorList>
    </citation>
    <scope>NUCLEOTIDE SEQUENCE [LARGE SCALE GENOMIC DNA]</scope>
    <source>
        <strain evidence="2 3">SB-02</strain>
    </source>
</reference>
<name>A0A6I6GPW5_9BACT</name>
<organism evidence="2 3">
    <name type="scientific">Phnomibacter ginsenosidimutans</name>
    <dbReference type="NCBI Taxonomy" id="2676868"/>
    <lineage>
        <taxon>Bacteria</taxon>
        <taxon>Pseudomonadati</taxon>
        <taxon>Bacteroidota</taxon>
        <taxon>Chitinophagia</taxon>
        <taxon>Chitinophagales</taxon>
        <taxon>Chitinophagaceae</taxon>
        <taxon>Phnomibacter</taxon>
    </lineage>
</organism>
<accession>A0A6I6GPW5</accession>
<evidence type="ECO:0000256" key="1">
    <source>
        <dbReference type="SAM" id="Phobius"/>
    </source>
</evidence>
<keyword evidence="1" id="KW-1133">Transmembrane helix</keyword>
<feature type="transmembrane region" description="Helical" evidence="1">
    <location>
        <begin position="12"/>
        <end position="35"/>
    </location>
</feature>
<dbReference type="KEGG" id="fls:GLV81_13565"/>
<protein>
    <recommendedName>
        <fullName evidence="4">Cation/H+ exchanger domain-containing protein</fullName>
    </recommendedName>
</protein>
<dbReference type="EMBL" id="CP046566">
    <property type="protein sequence ID" value="QGW28992.1"/>
    <property type="molecule type" value="Genomic_DNA"/>
</dbReference>
<dbReference type="AlphaFoldDB" id="A0A6I6GPW5"/>
<feature type="transmembrane region" description="Helical" evidence="1">
    <location>
        <begin position="76"/>
        <end position="95"/>
    </location>
</feature>
<gene>
    <name evidence="2" type="ORF">GLV81_13565</name>
</gene>
<feature type="transmembrane region" description="Helical" evidence="1">
    <location>
        <begin position="47"/>
        <end position="64"/>
    </location>
</feature>
<sequence>MFGYTIQIELVFQADVALVGGMIVLALLLVRLFYLRVFMKANLLPELFFMPRGLITIVLFYKIPEVLKLSSFNESIIAFVILATSTLMMLGSIFYKGEKEPIQEEQLFADNLTHETVSEAKTT</sequence>
<evidence type="ECO:0000313" key="3">
    <source>
        <dbReference type="Proteomes" id="UP000426027"/>
    </source>
</evidence>